<accession>A0ACA9RMI9</accession>
<proteinExistence type="predicted"/>
<evidence type="ECO:0000313" key="1">
    <source>
        <dbReference type="EMBL" id="CAG8799284.1"/>
    </source>
</evidence>
<keyword evidence="2" id="KW-1185">Reference proteome</keyword>
<evidence type="ECO:0000313" key="2">
    <source>
        <dbReference type="Proteomes" id="UP000789920"/>
    </source>
</evidence>
<organism evidence="1 2">
    <name type="scientific">Racocetra persica</name>
    <dbReference type="NCBI Taxonomy" id="160502"/>
    <lineage>
        <taxon>Eukaryota</taxon>
        <taxon>Fungi</taxon>
        <taxon>Fungi incertae sedis</taxon>
        <taxon>Mucoromycota</taxon>
        <taxon>Glomeromycotina</taxon>
        <taxon>Glomeromycetes</taxon>
        <taxon>Diversisporales</taxon>
        <taxon>Gigasporaceae</taxon>
        <taxon>Racocetra</taxon>
    </lineage>
</organism>
<dbReference type="EMBL" id="CAJVQC010058981">
    <property type="protein sequence ID" value="CAG8799284.1"/>
    <property type="molecule type" value="Genomic_DNA"/>
</dbReference>
<dbReference type="Proteomes" id="UP000789920">
    <property type="component" value="Unassembled WGS sequence"/>
</dbReference>
<name>A0ACA9RMI9_9GLOM</name>
<sequence length="211" mass="24155">MTQLDAINNTPYTKKASSYVNIINELRRIGTDSTVSLPTIVFCGNQSAGKSSLIEAISGVKLPRSDGTCTRCVMEIRLSEYVDEWMCQVFLRKEYDENENRLNRPIESKFGPLIINPDDVELMARRAQKALLNPRKNSDIYFNWDFGNKNYDDDSKSNAIKFTRCPKSKIYSEDEKFIALIEELVKEYIEKEKSIIVATISCKDDIDNQAI</sequence>
<comment type="caution">
    <text evidence="1">The sequence shown here is derived from an EMBL/GenBank/DDBJ whole genome shotgun (WGS) entry which is preliminary data.</text>
</comment>
<reference evidence="1" key="1">
    <citation type="submission" date="2021-06" db="EMBL/GenBank/DDBJ databases">
        <authorList>
            <person name="Kallberg Y."/>
            <person name="Tangrot J."/>
            <person name="Rosling A."/>
        </authorList>
    </citation>
    <scope>NUCLEOTIDE SEQUENCE</scope>
    <source>
        <strain evidence="1">MA461A</strain>
    </source>
</reference>
<feature type="non-terminal residue" evidence="1">
    <location>
        <position position="211"/>
    </location>
</feature>
<gene>
    <name evidence="1" type="ORF">RPERSI_LOCUS20688</name>
</gene>
<protein>
    <submittedName>
        <fullName evidence="1">30258_t:CDS:1</fullName>
    </submittedName>
</protein>